<dbReference type="AlphaFoldDB" id="A0A923KW72"/>
<name>A0A923KW72_9FIRM</name>
<dbReference type="NCBIfam" id="TIGR00377">
    <property type="entry name" value="ant_ant_sig"/>
    <property type="match status" value="1"/>
</dbReference>
<reference evidence="4" key="1">
    <citation type="submission" date="2020-08" db="EMBL/GenBank/DDBJ databases">
        <title>Genome public.</title>
        <authorList>
            <person name="Liu C."/>
            <person name="Sun Q."/>
        </authorList>
    </citation>
    <scope>NUCLEOTIDE SEQUENCE</scope>
    <source>
        <strain evidence="4">BX8</strain>
    </source>
</reference>
<evidence type="ECO:0000313" key="4">
    <source>
        <dbReference type="EMBL" id="MBC5581571.1"/>
    </source>
</evidence>
<evidence type="ECO:0000256" key="1">
    <source>
        <dbReference type="ARBA" id="ARBA00009013"/>
    </source>
</evidence>
<feature type="domain" description="STAS" evidence="3">
    <location>
        <begin position="19"/>
        <end position="124"/>
    </location>
</feature>
<dbReference type="Gene3D" id="3.30.750.24">
    <property type="entry name" value="STAS domain"/>
    <property type="match status" value="1"/>
</dbReference>
<evidence type="ECO:0000259" key="3">
    <source>
        <dbReference type="PROSITE" id="PS50801"/>
    </source>
</evidence>
<protein>
    <recommendedName>
        <fullName evidence="2">Anti-sigma factor antagonist</fullName>
    </recommendedName>
</protein>
<dbReference type="InterPro" id="IPR036513">
    <property type="entry name" value="STAS_dom_sf"/>
</dbReference>
<dbReference type="Proteomes" id="UP000659630">
    <property type="component" value="Unassembled WGS sequence"/>
</dbReference>
<accession>A0A923KW72</accession>
<dbReference type="PANTHER" id="PTHR33495:SF2">
    <property type="entry name" value="ANTI-SIGMA FACTOR ANTAGONIST TM_1081-RELATED"/>
    <property type="match status" value="1"/>
</dbReference>
<evidence type="ECO:0000256" key="2">
    <source>
        <dbReference type="RuleBase" id="RU003749"/>
    </source>
</evidence>
<gene>
    <name evidence="4" type="ORF">H8S23_08620</name>
</gene>
<dbReference type="InterPro" id="IPR002645">
    <property type="entry name" value="STAS_dom"/>
</dbReference>
<proteinExistence type="inferred from homology"/>
<dbReference type="SUPFAM" id="SSF52091">
    <property type="entry name" value="SpoIIaa-like"/>
    <property type="match status" value="1"/>
</dbReference>
<dbReference type="EMBL" id="JACONZ010000002">
    <property type="protein sequence ID" value="MBC5581571.1"/>
    <property type="molecule type" value="Genomic_DNA"/>
</dbReference>
<dbReference type="Pfam" id="PF01740">
    <property type="entry name" value="STAS"/>
    <property type="match status" value="1"/>
</dbReference>
<dbReference type="PANTHER" id="PTHR33495">
    <property type="entry name" value="ANTI-SIGMA FACTOR ANTAGONIST TM_1081-RELATED-RELATED"/>
    <property type="match status" value="1"/>
</dbReference>
<dbReference type="GO" id="GO:0043856">
    <property type="term" value="F:anti-sigma factor antagonist activity"/>
    <property type="evidence" value="ECO:0007669"/>
    <property type="project" value="InterPro"/>
</dbReference>
<comment type="similarity">
    <text evidence="1 2">Belongs to the anti-sigma-factor antagonist family.</text>
</comment>
<comment type="caution">
    <text evidence="4">The sequence shown here is derived from an EMBL/GenBank/DDBJ whole genome shotgun (WGS) entry which is preliminary data.</text>
</comment>
<dbReference type="PROSITE" id="PS50801">
    <property type="entry name" value="STAS"/>
    <property type="match status" value="1"/>
</dbReference>
<organism evidence="4 5">
    <name type="scientific">Anaerofilum hominis</name>
    <dbReference type="NCBI Taxonomy" id="2763016"/>
    <lineage>
        <taxon>Bacteria</taxon>
        <taxon>Bacillati</taxon>
        <taxon>Bacillota</taxon>
        <taxon>Clostridia</taxon>
        <taxon>Eubacteriales</taxon>
        <taxon>Oscillospiraceae</taxon>
        <taxon>Anaerofilum</taxon>
    </lineage>
</organism>
<sequence length="124" mass="13114">MAPGRGKRGKKDREVKKLAECRLEQSGTVLAVYLSGEIDHHAAGRLREQIDARILAASPERVVLDFGGVGFMDSSGIGLILGRYRLLQDTGGVLAVQGVSAQIAKMLRLSGIGSIITLEGSANV</sequence>
<dbReference type="CDD" id="cd07043">
    <property type="entry name" value="STAS_anti-anti-sigma_factors"/>
    <property type="match status" value="1"/>
</dbReference>
<keyword evidence="5" id="KW-1185">Reference proteome</keyword>
<dbReference type="InterPro" id="IPR003658">
    <property type="entry name" value="Anti-sigma_ant"/>
</dbReference>
<evidence type="ECO:0000313" key="5">
    <source>
        <dbReference type="Proteomes" id="UP000659630"/>
    </source>
</evidence>